<evidence type="ECO:0000313" key="3">
    <source>
        <dbReference type="Proteomes" id="UP000226437"/>
    </source>
</evidence>
<feature type="transmembrane region" description="Helical" evidence="1">
    <location>
        <begin position="12"/>
        <end position="34"/>
    </location>
</feature>
<sequence length="80" mass="9085">MLVAGWGPVGGLSSLLVGWLLVAGCWLLVGVRWTVFPPCWWYDFLVDWFLVGARRLTNACRLRKVRPKFRSADLSRHAAI</sequence>
<dbReference type="AlphaFoldDB" id="A0A2G0CEK5"/>
<name>A0A2G0CEK5_9BACT</name>
<organism evidence="2 3">
    <name type="scientific">Neolewinella marina</name>
    <dbReference type="NCBI Taxonomy" id="438751"/>
    <lineage>
        <taxon>Bacteria</taxon>
        <taxon>Pseudomonadati</taxon>
        <taxon>Bacteroidota</taxon>
        <taxon>Saprospiria</taxon>
        <taxon>Saprospirales</taxon>
        <taxon>Lewinellaceae</taxon>
        <taxon>Neolewinella</taxon>
    </lineage>
</organism>
<keyword evidence="1" id="KW-1133">Transmembrane helix</keyword>
<keyword evidence="1" id="KW-0812">Transmembrane</keyword>
<evidence type="ECO:0000256" key="1">
    <source>
        <dbReference type="SAM" id="Phobius"/>
    </source>
</evidence>
<keyword evidence="3" id="KW-1185">Reference proteome</keyword>
<proteinExistence type="predicted"/>
<accession>A0A2G0CEK5</accession>
<reference evidence="2 3" key="1">
    <citation type="submission" date="2017-10" db="EMBL/GenBank/DDBJ databases">
        <title>The draft genome sequence of Lewinella marina KCTC 32374.</title>
        <authorList>
            <person name="Wang K."/>
        </authorList>
    </citation>
    <scope>NUCLEOTIDE SEQUENCE [LARGE SCALE GENOMIC DNA]</scope>
    <source>
        <strain evidence="2 3">MKG-38</strain>
    </source>
</reference>
<protein>
    <submittedName>
        <fullName evidence="2">Uncharacterized protein</fullName>
    </submittedName>
</protein>
<keyword evidence="1" id="KW-0472">Membrane</keyword>
<comment type="caution">
    <text evidence="2">The sequence shown here is derived from an EMBL/GenBank/DDBJ whole genome shotgun (WGS) entry which is preliminary data.</text>
</comment>
<gene>
    <name evidence="2" type="ORF">CGL56_11910</name>
</gene>
<evidence type="ECO:0000313" key="2">
    <source>
        <dbReference type="EMBL" id="PHK98392.1"/>
    </source>
</evidence>
<dbReference type="Proteomes" id="UP000226437">
    <property type="component" value="Unassembled WGS sequence"/>
</dbReference>
<dbReference type="EMBL" id="PDLO01000004">
    <property type="protein sequence ID" value="PHK98392.1"/>
    <property type="molecule type" value="Genomic_DNA"/>
</dbReference>